<dbReference type="CTD" id="20318585"/>
<dbReference type="Proteomes" id="UP000054324">
    <property type="component" value="Unassembled WGS sequence"/>
</dbReference>
<evidence type="ECO:0000256" key="1">
    <source>
        <dbReference type="SAM" id="Phobius"/>
    </source>
</evidence>
<keyword evidence="1" id="KW-1133">Transmembrane helix</keyword>
<protein>
    <submittedName>
        <fullName evidence="2">Uncharacterized protein</fullName>
    </submittedName>
</protein>
<keyword evidence="3" id="KW-1185">Reference proteome</keyword>
<dbReference type="AlphaFoldDB" id="A0A074ZSQ4"/>
<evidence type="ECO:0000313" key="2">
    <source>
        <dbReference type="EMBL" id="KER28862.1"/>
    </source>
</evidence>
<dbReference type="RefSeq" id="XP_009167406.1">
    <property type="nucleotide sequence ID" value="XM_009169142.1"/>
</dbReference>
<organism evidence="2 3">
    <name type="scientific">Opisthorchis viverrini</name>
    <name type="common">Southeast Asian liver fluke</name>
    <dbReference type="NCBI Taxonomy" id="6198"/>
    <lineage>
        <taxon>Eukaryota</taxon>
        <taxon>Metazoa</taxon>
        <taxon>Spiralia</taxon>
        <taxon>Lophotrochozoa</taxon>
        <taxon>Platyhelminthes</taxon>
        <taxon>Trematoda</taxon>
        <taxon>Digenea</taxon>
        <taxon>Opisthorchiida</taxon>
        <taxon>Opisthorchiata</taxon>
        <taxon>Opisthorchiidae</taxon>
        <taxon>Opisthorchis</taxon>
    </lineage>
</organism>
<dbReference type="GeneID" id="20318585"/>
<keyword evidence="1" id="KW-0472">Membrane</keyword>
<dbReference type="EMBL" id="KL596690">
    <property type="protein sequence ID" value="KER28862.1"/>
    <property type="molecule type" value="Genomic_DNA"/>
</dbReference>
<reference evidence="2 3" key="1">
    <citation type="submission" date="2013-11" db="EMBL/GenBank/DDBJ databases">
        <title>Opisthorchis viverrini - life in the bile duct.</title>
        <authorList>
            <person name="Young N.D."/>
            <person name="Nagarajan N."/>
            <person name="Lin S.J."/>
            <person name="Korhonen P.K."/>
            <person name="Jex A.R."/>
            <person name="Hall R.S."/>
            <person name="Safavi-Hemami H."/>
            <person name="Kaewkong W."/>
            <person name="Bertrand D."/>
            <person name="Gao S."/>
            <person name="Seet Q."/>
            <person name="Wongkham S."/>
            <person name="Teh B.T."/>
            <person name="Wongkham C."/>
            <person name="Intapan P.M."/>
            <person name="Maleewong W."/>
            <person name="Yang X."/>
            <person name="Hu M."/>
            <person name="Wang Z."/>
            <person name="Hofmann A."/>
            <person name="Sternberg P.W."/>
            <person name="Tan P."/>
            <person name="Wang J."/>
            <person name="Gasser R.B."/>
        </authorList>
    </citation>
    <scope>NUCLEOTIDE SEQUENCE [LARGE SCALE GENOMIC DNA]</scope>
</reference>
<accession>A0A074ZSQ4</accession>
<proteinExistence type="predicted"/>
<keyword evidence="1" id="KW-0812">Transmembrane</keyword>
<evidence type="ECO:0000313" key="3">
    <source>
        <dbReference type="Proteomes" id="UP000054324"/>
    </source>
</evidence>
<dbReference type="KEGG" id="ovi:T265_04403"/>
<gene>
    <name evidence="2" type="ORF">T265_04403</name>
</gene>
<name>A0A074ZSQ4_OPIVI</name>
<feature type="transmembrane region" description="Helical" evidence="1">
    <location>
        <begin position="15"/>
        <end position="37"/>
    </location>
</feature>
<sequence>MARLLFKDFLLTPSIIVFYILLSTLREHTTFLSFLGISSMTWRRRTIDDITPVPVDSVEGRRGADTYVVLNSGIHLDSNFEVHLDPICVYFKDPAALGRVPSNMQEEAILLKKYVIILNLEDPCSDGDYVVPMKNLKFTGETQN</sequence>